<feature type="domain" description="Multidrug resistance protein MdtA-like beta-barrel" evidence="6">
    <location>
        <begin position="194"/>
        <end position="274"/>
    </location>
</feature>
<dbReference type="Pfam" id="PF25917">
    <property type="entry name" value="BSH_RND"/>
    <property type="match status" value="1"/>
</dbReference>
<feature type="domain" description="Multidrug resistance protein MdtA-like C-terminal permuted SH3" evidence="7">
    <location>
        <begin position="285"/>
        <end position="342"/>
    </location>
</feature>
<evidence type="ECO:0000256" key="1">
    <source>
        <dbReference type="ARBA" id="ARBA00004519"/>
    </source>
</evidence>
<evidence type="ECO:0000259" key="4">
    <source>
        <dbReference type="Pfam" id="PF25876"/>
    </source>
</evidence>
<organism evidence="8 9">
    <name type="scientific">Pseudoluteimonas lycopersici</name>
    <dbReference type="NCBI Taxonomy" id="1324796"/>
    <lineage>
        <taxon>Bacteria</taxon>
        <taxon>Pseudomonadati</taxon>
        <taxon>Pseudomonadota</taxon>
        <taxon>Gammaproteobacteria</taxon>
        <taxon>Lysobacterales</taxon>
        <taxon>Lysobacteraceae</taxon>
        <taxon>Pseudoluteimonas</taxon>
    </lineage>
</organism>
<accession>A0A516V8E1</accession>
<dbReference type="NCBIfam" id="TIGR01730">
    <property type="entry name" value="RND_mfp"/>
    <property type="match status" value="1"/>
</dbReference>
<dbReference type="InterPro" id="IPR058625">
    <property type="entry name" value="MdtA-like_BSH"/>
</dbReference>
<feature type="domain" description="Multidrug resistance protein MdtA-like alpha-helical hairpin" evidence="4">
    <location>
        <begin position="88"/>
        <end position="157"/>
    </location>
</feature>
<dbReference type="GO" id="GO:0005886">
    <property type="term" value="C:plasma membrane"/>
    <property type="evidence" value="ECO:0007669"/>
    <property type="project" value="UniProtKB-SubCell"/>
</dbReference>
<dbReference type="Pfam" id="PF25944">
    <property type="entry name" value="Beta-barrel_RND"/>
    <property type="match status" value="1"/>
</dbReference>
<name>A0A516V8E1_9GAMM</name>
<dbReference type="GO" id="GO:0022857">
    <property type="term" value="F:transmembrane transporter activity"/>
    <property type="evidence" value="ECO:0007669"/>
    <property type="project" value="InterPro"/>
</dbReference>
<protein>
    <submittedName>
        <fullName evidence="8">Efflux RND transporter periplasmic adaptor subunit</fullName>
    </submittedName>
</protein>
<dbReference type="FunFam" id="2.40.420.20:FF:000001">
    <property type="entry name" value="Efflux RND transporter periplasmic adaptor subunit"/>
    <property type="match status" value="1"/>
</dbReference>
<evidence type="ECO:0000313" key="8">
    <source>
        <dbReference type="EMBL" id="QDQ74798.1"/>
    </source>
</evidence>
<feature type="domain" description="Multidrug resistance protein MdtA-like barrel-sandwich hybrid" evidence="5">
    <location>
        <begin position="47"/>
        <end position="189"/>
    </location>
</feature>
<feature type="region of interest" description="Disordered" evidence="3">
    <location>
        <begin position="1"/>
        <end position="24"/>
    </location>
</feature>
<dbReference type="InterPro" id="IPR058627">
    <property type="entry name" value="MdtA-like_C"/>
</dbReference>
<dbReference type="AlphaFoldDB" id="A0A516V8E1"/>
<evidence type="ECO:0000256" key="2">
    <source>
        <dbReference type="ARBA" id="ARBA00009477"/>
    </source>
</evidence>
<dbReference type="PANTHER" id="PTHR30158">
    <property type="entry name" value="ACRA/E-RELATED COMPONENT OF DRUG EFFLUX TRANSPORTER"/>
    <property type="match status" value="1"/>
</dbReference>
<dbReference type="InterPro" id="IPR006143">
    <property type="entry name" value="RND_pump_MFP"/>
</dbReference>
<dbReference type="Proteomes" id="UP000315891">
    <property type="component" value="Chromosome"/>
</dbReference>
<dbReference type="Gene3D" id="2.40.30.170">
    <property type="match status" value="1"/>
</dbReference>
<dbReference type="Pfam" id="PF25967">
    <property type="entry name" value="RND-MFP_C"/>
    <property type="match status" value="1"/>
</dbReference>
<evidence type="ECO:0000259" key="6">
    <source>
        <dbReference type="Pfam" id="PF25944"/>
    </source>
</evidence>
<dbReference type="Pfam" id="PF25876">
    <property type="entry name" value="HH_MFP_RND"/>
    <property type="match status" value="1"/>
</dbReference>
<dbReference type="Gene3D" id="2.40.420.20">
    <property type="match status" value="1"/>
</dbReference>
<dbReference type="Gene3D" id="2.40.50.100">
    <property type="match status" value="1"/>
</dbReference>
<evidence type="ECO:0000259" key="5">
    <source>
        <dbReference type="Pfam" id="PF25917"/>
    </source>
</evidence>
<dbReference type="PANTHER" id="PTHR30158:SF3">
    <property type="entry name" value="MULTIDRUG EFFLUX PUMP SUBUNIT ACRA-RELATED"/>
    <property type="match status" value="1"/>
</dbReference>
<reference evidence="8 9" key="1">
    <citation type="submission" date="2019-07" db="EMBL/GenBank/DDBJ databases">
        <title>Lysobacter weifangensis sp. nov., isolated from bensulfuron-methyl contaminated farmland soil.</title>
        <authorList>
            <person name="Zhao H."/>
        </authorList>
    </citation>
    <scope>NUCLEOTIDE SEQUENCE [LARGE SCALE GENOMIC DNA]</scope>
    <source>
        <strain evidence="8 9">CC-Bw-6</strain>
    </source>
</reference>
<evidence type="ECO:0000313" key="9">
    <source>
        <dbReference type="Proteomes" id="UP000315891"/>
    </source>
</evidence>
<dbReference type="EMBL" id="CP041742">
    <property type="protein sequence ID" value="QDQ74798.1"/>
    <property type="molecule type" value="Genomic_DNA"/>
</dbReference>
<dbReference type="Gene3D" id="1.10.287.470">
    <property type="entry name" value="Helix hairpin bin"/>
    <property type="match status" value="1"/>
</dbReference>
<gene>
    <name evidence="8" type="ORF">FNZ56_07770</name>
</gene>
<evidence type="ECO:0000259" key="7">
    <source>
        <dbReference type="Pfam" id="PF25967"/>
    </source>
</evidence>
<sequence>MVVAGCSKQGADGQGGQMPPPEVGVQTLQPATIPLQRDLVGRLSAFRSADVRARVPGVLQRRVYEEGSDVRKGEVLFLIDPAPLQAALGQAKASQATAQANYANAKSAADRARKLIGQKFISQSDYDNAIAAERSAAAALQAGRAAVDAAEINLGYATVRSPIDGRAGRQQVTEGALVGQGDATLLTTVDQIDPLYVDFSASADELAAARRASDGSGSREVQVTLPDGSVYSHPGTLDFTADVVDPSTGAVALRARLPNPEHQLLPGTFVKLRATLSEQREAYRIPQTAVQRDAQGAYVFVVDQAGKAQRKNIDATQLDGSDWIVSSGVSPGDRVIVSGVQRVMQPGQPVTAKPVEAAKPDAAQAAPATAPKQG</sequence>
<comment type="similarity">
    <text evidence="2">Belongs to the membrane fusion protein (MFP) (TC 8.A.1) family.</text>
</comment>
<feature type="compositionally biased region" description="Low complexity" evidence="3">
    <location>
        <begin position="354"/>
        <end position="374"/>
    </location>
</feature>
<dbReference type="GO" id="GO:0046677">
    <property type="term" value="P:response to antibiotic"/>
    <property type="evidence" value="ECO:0007669"/>
    <property type="project" value="TreeGrafter"/>
</dbReference>
<evidence type="ECO:0000256" key="3">
    <source>
        <dbReference type="SAM" id="MobiDB-lite"/>
    </source>
</evidence>
<comment type="subcellular location">
    <subcellularLocation>
        <location evidence="1">Cell inner membrane</location>
        <topology evidence="1">Lipid-anchor</topology>
    </subcellularLocation>
</comment>
<dbReference type="OrthoDB" id="9816569at2"/>
<keyword evidence="9" id="KW-1185">Reference proteome</keyword>
<dbReference type="InterPro" id="IPR058626">
    <property type="entry name" value="MdtA-like_b-barrel"/>
</dbReference>
<dbReference type="SUPFAM" id="SSF111369">
    <property type="entry name" value="HlyD-like secretion proteins"/>
    <property type="match status" value="1"/>
</dbReference>
<feature type="region of interest" description="Disordered" evidence="3">
    <location>
        <begin position="346"/>
        <end position="374"/>
    </location>
</feature>
<proteinExistence type="inferred from homology"/>
<dbReference type="InterPro" id="IPR058624">
    <property type="entry name" value="MdtA-like_HH"/>
</dbReference>